<dbReference type="GO" id="GO:0032790">
    <property type="term" value="P:ribosome disassembly"/>
    <property type="evidence" value="ECO:0007669"/>
    <property type="project" value="TreeGrafter"/>
</dbReference>
<dbReference type="PANTHER" id="PTHR10938:SF0">
    <property type="entry name" value="TRANSLATION INITIATION FACTOR IF-3, MITOCHONDRIAL"/>
    <property type="match status" value="1"/>
</dbReference>
<keyword evidence="5" id="KW-1185">Reference proteome</keyword>
<keyword evidence="3" id="KW-0648">Protein biosynthesis</keyword>
<dbReference type="InterPro" id="IPR036788">
    <property type="entry name" value="T_IF-3_C_sf"/>
</dbReference>
<sequence>MKLVKPPIAVMTFCRFRLLSLSPITHYNHMTNLARFSKIHCSTQTSRTYTCVTIGNFSSNLFESCHVKKCGRIEDKQYFHQCGPNLNKKFPKKVKIHDNKKGQSSDESNNVKRVKLVKLIDTIQLFSNEDLLIGKQTLAGAKEYANSKGFKLAKLEGKFTEGFPSYKLVTKEEQKEEQKKTPKEKSPKRFDIETKIASHDLQIKINQMVKILVKGRKVNTVLSAAKNEQNKGLLGSVHKEITEGLDSVGYIKDSKFNIDKGYINSVYVPRENKVKQLMELQKMIGTKKNKFSDY</sequence>
<comment type="caution">
    <text evidence="4">The sequence shown here is derived from an EMBL/GenBank/DDBJ whole genome shotgun (WGS) entry which is preliminary data.</text>
</comment>
<dbReference type="Proteomes" id="UP000683360">
    <property type="component" value="Unassembled WGS sequence"/>
</dbReference>
<evidence type="ECO:0000256" key="2">
    <source>
        <dbReference type="ARBA" id="ARBA00022540"/>
    </source>
</evidence>
<dbReference type="GO" id="GO:0005739">
    <property type="term" value="C:mitochondrion"/>
    <property type="evidence" value="ECO:0007669"/>
    <property type="project" value="TreeGrafter"/>
</dbReference>
<keyword evidence="2" id="KW-0396">Initiation factor</keyword>
<dbReference type="PANTHER" id="PTHR10938">
    <property type="entry name" value="TRANSLATION INITIATION FACTOR IF-3"/>
    <property type="match status" value="1"/>
</dbReference>
<dbReference type="SUPFAM" id="SSF55200">
    <property type="entry name" value="Translation initiation factor IF3, C-terminal domain"/>
    <property type="match status" value="1"/>
</dbReference>
<dbReference type="EMBL" id="CAJPWZ010001095">
    <property type="protein sequence ID" value="CAG2207919.1"/>
    <property type="molecule type" value="Genomic_DNA"/>
</dbReference>
<reference evidence="4" key="1">
    <citation type="submission" date="2021-03" db="EMBL/GenBank/DDBJ databases">
        <authorList>
            <person name="Bekaert M."/>
        </authorList>
    </citation>
    <scope>NUCLEOTIDE SEQUENCE</scope>
</reference>
<evidence type="ECO:0000256" key="3">
    <source>
        <dbReference type="ARBA" id="ARBA00022917"/>
    </source>
</evidence>
<dbReference type="InterPro" id="IPR001288">
    <property type="entry name" value="Translation_initiation_fac_3"/>
</dbReference>
<dbReference type="Gene3D" id="3.30.110.10">
    <property type="entry name" value="Translation initiation factor 3 (IF-3), C-terminal domain"/>
    <property type="match status" value="1"/>
</dbReference>
<name>A0A8S3RIM8_MYTED</name>
<dbReference type="GO" id="GO:0043022">
    <property type="term" value="F:ribosome binding"/>
    <property type="evidence" value="ECO:0007669"/>
    <property type="project" value="TreeGrafter"/>
</dbReference>
<dbReference type="OrthoDB" id="6089424at2759"/>
<dbReference type="GO" id="GO:0070124">
    <property type="term" value="P:mitochondrial translational initiation"/>
    <property type="evidence" value="ECO:0007669"/>
    <property type="project" value="TreeGrafter"/>
</dbReference>
<accession>A0A8S3RIM8</accession>
<dbReference type="GO" id="GO:0003743">
    <property type="term" value="F:translation initiation factor activity"/>
    <property type="evidence" value="ECO:0007669"/>
    <property type="project" value="UniProtKB-KW"/>
</dbReference>
<evidence type="ECO:0000313" key="4">
    <source>
        <dbReference type="EMBL" id="CAG2207919.1"/>
    </source>
</evidence>
<dbReference type="AlphaFoldDB" id="A0A8S3RIM8"/>
<protein>
    <submittedName>
        <fullName evidence="4">Uncharacterized protein</fullName>
    </submittedName>
</protein>
<proteinExistence type="inferred from homology"/>
<evidence type="ECO:0000256" key="1">
    <source>
        <dbReference type="ARBA" id="ARBA00005439"/>
    </source>
</evidence>
<gene>
    <name evidence="4" type="ORF">MEDL_22148</name>
</gene>
<organism evidence="4 5">
    <name type="scientific">Mytilus edulis</name>
    <name type="common">Blue mussel</name>
    <dbReference type="NCBI Taxonomy" id="6550"/>
    <lineage>
        <taxon>Eukaryota</taxon>
        <taxon>Metazoa</taxon>
        <taxon>Spiralia</taxon>
        <taxon>Lophotrochozoa</taxon>
        <taxon>Mollusca</taxon>
        <taxon>Bivalvia</taxon>
        <taxon>Autobranchia</taxon>
        <taxon>Pteriomorphia</taxon>
        <taxon>Mytilida</taxon>
        <taxon>Mytiloidea</taxon>
        <taxon>Mytilidae</taxon>
        <taxon>Mytilinae</taxon>
        <taxon>Mytilus</taxon>
    </lineage>
</organism>
<comment type="similarity">
    <text evidence="1">Belongs to the IF-3 family.</text>
</comment>
<evidence type="ECO:0000313" key="5">
    <source>
        <dbReference type="Proteomes" id="UP000683360"/>
    </source>
</evidence>